<name>A0A179IGC2_CORDF</name>
<reference evidence="1 2" key="1">
    <citation type="submission" date="2016-03" db="EMBL/GenBank/DDBJ databases">
        <title>Fine-scale spatial genetic structure of a fungal parasite of coffee scale insects.</title>
        <authorList>
            <person name="Jackson D."/>
            <person name="Zemenick K.A."/>
            <person name="Malloure B."/>
            <person name="Quandt C.A."/>
            <person name="James T.Y."/>
        </authorList>
    </citation>
    <scope>NUCLEOTIDE SEQUENCE [LARGE SCALE GENOMIC DNA]</scope>
    <source>
        <strain evidence="1 2">UM487</strain>
    </source>
</reference>
<dbReference type="OMA" id="QEYMGPP"/>
<evidence type="ECO:0000313" key="2">
    <source>
        <dbReference type="Proteomes" id="UP000243081"/>
    </source>
</evidence>
<comment type="caution">
    <text evidence="1">The sequence shown here is derived from an EMBL/GenBank/DDBJ whole genome shotgun (WGS) entry which is preliminary data.</text>
</comment>
<evidence type="ECO:0000313" key="1">
    <source>
        <dbReference type="EMBL" id="OAR00554.1"/>
    </source>
</evidence>
<organism evidence="1 2">
    <name type="scientific">Cordyceps confragosa</name>
    <name type="common">Lecanicillium lecanii</name>
    <dbReference type="NCBI Taxonomy" id="2714763"/>
    <lineage>
        <taxon>Eukaryota</taxon>
        <taxon>Fungi</taxon>
        <taxon>Dikarya</taxon>
        <taxon>Ascomycota</taxon>
        <taxon>Pezizomycotina</taxon>
        <taxon>Sordariomycetes</taxon>
        <taxon>Hypocreomycetidae</taxon>
        <taxon>Hypocreales</taxon>
        <taxon>Cordycipitaceae</taxon>
        <taxon>Akanthomyces</taxon>
    </lineage>
</organism>
<sequence>MSSSHPLEFHGPGWHYEARTPVVDGKYYDRATGEIRAASDDDHQEYMGPPAVDIVIRSQHIDTVQCVYRASRTLPTETLLGHIMNVVGEKKLDLDSVMATTYTIRVILSHEMRLEEFCEIASAMAHGI</sequence>
<gene>
    <name evidence="1" type="ORF">LLEC1_07018</name>
</gene>
<keyword evidence="2" id="KW-1185">Reference proteome</keyword>
<dbReference type="AlphaFoldDB" id="A0A179IGC2"/>
<protein>
    <submittedName>
        <fullName evidence="1">Uncharacterized protein</fullName>
    </submittedName>
</protein>
<dbReference type="OrthoDB" id="3518210at2759"/>
<dbReference type="Proteomes" id="UP000243081">
    <property type="component" value="Unassembled WGS sequence"/>
</dbReference>
<proteinExistence type="predicted"/>
<dbReference type="EMBL" id="LUKN01001646">
    <property type="protein sequence ID" value="OAR00554.1"/>
    <property type="molecule type" value="Genomic_DNA"/>
</dbReference>
<accession>A0A179IGC2</accession>